<dbReference type="AlphaFoldDB" id="A0A2N3HHA0"/>
<feature type="transmembrane region" description="Helical" evidence="1">
    <location>
        <begin position="60"/>
        <end position="83"/>
    </location>
</feature>
<feature type="transmembrane region" description="Helical" evidence="1">
    <location>
        <begin position="20"/>
        <end position="40"/>
    </location>
</feature>
<feature type="transmembrane region" description="Helical" evidence="1">
    <location>
        <begin position="248"/>
        <end position="271"/>
    </location>
</feature>
<dbReference type="Pfam" id="PF12730">
    <property type="entry name" value="ABC2_membrane_4"/>
    <property type="match status" value="1"/>
</dbReference>
<organism evidence="2 3">
    <name type="scientific">Confluentibacter flavum</name>
    <dbReference type="NCBI Taxonomy" id="1909700"/>
    <lineage>
        <taxon>Bacteria</taxon>
        <taxon>Pseudomonadati</taxon>
        <taxon>Bacteroidota</taxon>
        <taxon>Flavobacteriia</taxon>
        <taxon>Flavobacteriales</taxon>
        <taxon>Flavobacteriaceae</taxon>
        <taxon>Confluentibacter</taxon>
    </lineage>
</organism>
<reference evidence="2 3" key="1">
    <citation type="submission" date="2017-12" db="EMBL/GenBank/DDBJ databases">
        <title>Confluentibacter flavum sp. nov., isolated from the saline lake.</title>
        <authorList>
            <person name="Yu L."/>
        </authorList>
    </citation>
    <scope>NUCLEOTIDE SEQUENCE [LARGE SCALE GENOMIC DNA]</scope>
    <source>
        <strain evidence="2 3">3B</strain>
    </source>
</reference>
<dbReference type="PANTHER" id="PTHR37305:SF1">
    <property type="entry name" value="MEMBRANE PROTEIN"/>
    <property type="match status" value="1"/>
</dbReference>
<sequence length="276" mass="32001">MYRLLNIELHKLKHSRSSKILIITYFVLLTSIALVAAIKFDIGPIKFHLAEMGIFNFPYVWHFNSYISAIFKLFLAIVIVSMMSNEYSNKTIKQNLIDGLSKKEFILSKFYTVILLSVVSTLFLFVVSLILGLIFSSYTEFSIIFSDLEYLLAFFIKLVGFFSFCLFLGILVKRSAFALGFLFVWQFIEGIMFGILRWKTNPDIASDIMRFFPLNAMSNLIKEPFTRLSAVQSVANQIGEKFNFDYAIHWYEIAIVMGWTALFIFLSYLLLKKRDL</sequence>
<dbReference type="EMBL" id="PJEO01000051">
    <property type="protein sequence ID" value="PKQ44284.1"/>
    <property type="molecule type" value="Genomic_DNA"/>
</dbReference>
<feature type="transmembrane region" description="Helical" evidence="1">
    <location>
        <begin position="110"/>
        <end position="138"/>
    </location>
</feature>
<comment type="caution">
    <text evidence="2">The sequence shown here is derived from an EMBL/GenBank/DDBJ whole genome shotgun (WGS) entry which is preliminary data.</text>
</comment>
<proteinExistence type="predicted"/>
<evidence type="ECO:0000313" key="2">
    <source>
        <dbReference type="EMBL" id="PKQ44284.1"/>
    </source>
</evidence>
<keyword evidence="3" id="KW-1185">Reference proteome</keyword>
<dbReference type="Proteomes" id="UP000233435">
    <property type="component" value="Unassembled WGS sequence"/>
</dbReference>
<accession>A0A2N3HHA0</accession>
<evidence type="ECO:0000256" key="1">
    <source>
        <dbReference type="SAM" id="Phobius"/>
    </source>
</evidence>
<name>A0A2N3HHA0_9FLAO</name>
<gene>
    <name evidence="2" type="ORF">CSW08_14395</name>
</gene>
<feature type="transmembrane region" description="Helical" evidence="1">
    <location>
        <begin position="177"/>
        <end position="196"/>
    </location>
</feature>
<dbReference type="PANTHER" id="PTHR37305">
    <property type="entry name" value="INTEGRAL MEMBRANE PROTEIN-RELATED"/>
    <property type="match status" value="1"/>
</dbReference>
<dbReference type="GO" id="GO:0140359">
    <property type="term" value="F:ABC-type transporter activity"/>
    <property type="evidence" value="ECO:0007669"/>
    <property type="project" value="InterPro"/>
</dbReference>
<keyword evidence="1" id="KW-1133">Transmembrane helix</keyword>
<keyword evidence="1" id="KW-0472">Membrane</keyword>
<dbReference type="OrthoDB" id="1452202at2"/>
<protein>
    <submittedName>
        <fullName evidence="2">ABC transporter permease</fullName>
    </submittedName>
</protein>
<evidence type="ECO:0000313" key="3">
    <source>
        <dbReference type="Proteomes" id="UP000233435"/>
    </source>
</evidence>
<feature type="transmembrane region" description="Helical" evidence="1">
    <location>
        <begin position="150"/>
        <end position="170"/>
    </location>
</feature>
<dbReference type="GO" id="GO:0005886">
    <property type="term" value="C:plasma membrane"/>
    <property type="evidence" value="ECO:0007669"/>
    <property type="project" value="UniProtKB-SubCell"/>
</dbReference>
<dbReference type="RefSeq" id="WP_106660568.1">
    <property type="nucleotide sequence ID" value="NZ_PJEO01000051.1"/>
</dbReference>
<keyword evidence="1" id="KW-0812">Transmembrane</keyword>